<evidence type="ECO:0000313" key="2">
    <source>
        <dbReference type="EMBL" id="BDY33292.1"/>
    </source>
</evidence>
<dbReference type="AlphaFoldDB" id="A0AAI8U332"/>
<dbReference type="GO" id="GO:0016746">
    <property type="term" value="F:acyltransferase activity"/>
    <property type="evidence" value="ECO:0007669"/>
    <property type="project" value="InterPro"/>
</dbReference>
<dbReference type="EMBL" id="AP027452">
    <property type="protein sequence ID" value="BDY33292.1"/>
    <property type="molecule type" value="Genomic_DNA"/>
</dbReference>
<proteinExistence type="predicted"/>
<accession>A0AAI8U332</accession>
<dbReference type="InterPro" id="IPR016039">
    <property type="entry name" value="Thiolase-like"/>
</dbReference>
<gene>
    <name evidence="2" type="ORF">hbim_07269</name>
</gene>
<feature type="domain" description="Thiolase C-terminal" evidence="1">
    <location>
        <begin position="4"/>
        <end position="54"/>
    </location>
</feature>
<reference evidence="2" key="1">
    <citation type="submission" date="2023-03" db="EMBL/GenBank/DDBJ databases">
        <title>Draft genome sequence of a Mycolicibacterium mageritense strain H4_3_1 isolated from a hybrid biological-inorganic system reactor.</title>
        <authorList>
            <person name="Feng X."/>
            <person name="Kazama D."/>
            <person name="Sato K."/>
            <person name="Kobayashi H."/>
        </authorList>
    </citation>
    <scope>NUCLEOTIDE SEQUENCE</scope>
    <source>
        <strain evidence="2">H4_3_1</strain>
    </source>
</reference>
<evidence type="ECO:0000313" key="3">
    <source>
        <dbReference type="Proteomes" id="UP001241092"/>
    </source>
</evidence>
<name>A0AAI8U332_MYCME</name>
<sequence length="68" mass="7117">MTKAKQAFGMAGLTPADVDVAEVRDYFASYEELGFAERFGAHKPVETETPSVGGARIAATILEAPDGG</sequence>
<evidence type="ECO:0000259" key="1">
    <source>
        <dbReference type="Pfam" id="PF22691"/>
    </source>
</evidence>
<dbReference type="SUPFAM" id="SSF53901">
    <property type="entry name" value="Thiolase-like"/>
    <property type="match status" value="1"/>
</dbReference>
<dbReference type="InterPro" id="IPR055140">
    <property type="entry name" value="Thiolase_C_2"/>
</dbReference>
<organism evidence="2 3">
    <name type="scientific">Mycolicibacterium mageritense</name>
    <name type="common">Mycobacterium mageritense</name>
    <dbReference type="NCBI Taxonomy" id="53462"/>
    <lineage>
        <taxon>Bacteria</taxon>
        <taxon>Bacillati</taxon>
        <taxon>Actinomycetota</taxon>
        <taxon>Actinomycetes</taxon>
        <taxon>Mycobacteriales</taxon>
        <taxon>Mycobacteriaceae</taxon>
        <taxon>Mycolicibacterium</taxon>
    </lineage>
</organism>
<dbReference type="Gene3D" id="3.40.47.10">
    <property type="match status" value="1"/>
</dbReference>
<dbReference type="Pfam" id="PF22691">
    <property type="entry name" value="Thiolase_C_1"/>
    <property type="match status" value="1"/>
</dbReference>
<protein>
    <recommendedName>
        <fullName evidence="1">Thiolase C-terminal domain-containing protein</fullName>
    </recommendedName>
</protein>
<dbReference type="Proteomes" id="UP001241092">
    <property type="component" value="Chromosome"/>
</dbReference>